<dbReference type="PRINTS" id="PR00037">
    <property type="entry name" value="HTHLACR"/>
</dbReference>
<proteinExistence type="predicted"/>
<dbReference type="PROSITE" id="PS00894">
    <property type="entry name" value="HTH_DEOR_1"/>
    <property type="match status" value="1"/>
</dbReference>
<keyword evidence="1" id="KW-0805">Transcription regulation</keyword>
<name>A0ABY5JSQ3_9BACI</name>
<evidence type="ECO:0000256" key="3">
    <source>
        <dbReference type="ARBA" id="ARBA00023163"/>
    </source>
</evidence>
<evidence type="ECO:0000313" key="5">
    <source>
        <dbReference type="EMBL" id="UUI03321.1"/>
    </source>
</evidence>
<reference evidence="5" key="1">
    <citation type="submission" date="2022-07" db="EMBL/GenBank/DDBJ databases">
        <title>FELIX.</title>
        <authorList>
            <person name="Wan K.H."/>
            <person name="Park S."/>
            <person name="Lawrence Q."/>
            <person name="Eichenberger J.P."/>
            <person name="Booth B.W."/>
            <person name="Piaggio A.J."/>
            <person name="Chandler J.C."/>
            <person name="Franklin A.B."/>
            <person name="Celniker S.E."/>
        </authorList>
    </citation>
    <scope>NUCLEOTIDE SEQUENCE</scope>
    <source>
        <strain evidence="5">QA-1986 374</strain>
    </source>
</reference>
<evidence type="ECO:0000313" key="6">
    <source>
        <dbReference type="Proteomes" id="UP001059773"/>
    </source>
</evidence>
<dbReference type="RefSeq" id="WP_256708415.1">
    <property type="nucleotide sequence ID" value="NZ_CP101914.1"/>
</dbReference>
<sequence length="257" mass="28862">MLVEERQQKIVTLVNERKSIRVTELSNIFSVTEETIRRDLEKLEKEKKLLRSHGGAISITSSDGLEIPYFEREVTNVNEKKEIADEAANQVVEGDKLILDASSTAWYMAKNLPDIPLTVLTNSIKVAIELSTKKQITVISTGGTLLSKSLSYVGPLAEASLDSYHVTKAFISCKGFHLENGISESNEQQARVKKKMIERADTTYLMVDHSKFGVQAFSPINNLQVIDHIITDSKVSKQMVKQLEDQLLHLIKVKKYS</sequence>
<keyword evidence="2 5" id="KW-0238">DNA-binding</keyword>
<dbReference type="InterPro" id="IPR036390">
    <property type="entry name" value="WH_DNA-bd_sf"/>
</dbReference>
<protein>
    <submittedName>
        <fullName evidence="5">DeoR/GlpR family DNA-binding transcription regulator</fullName>
    </submittedName>
</protein>
<dbReference type="InterPro" id="IPR050313">
    <property type="entry name" value="Carb_Metab_HTH_regulators"/>
</dbReference>
<evidence type="ECO:0000259" key="4">
    <source>
        <dbReference type="PROSITE" id="PS51000"/>
    </source>
</evidence>
<dbReference type="SUPFAM" id="SSF100950">
    <property type="entry name" value="NagB/RpiA/CoA transferase-like"/>
    <property type="match status" value="1"/>
</dbReference>
<keyword evidence="3" id="KW-0804">Transcription</keyword>
<dbReference type="InterPro" id="IPR036388">
    <property type="entry name" value="WH-like_DNA-bd_sf"/>
</dbReference>
<dbReference type="EMBL" id="CP101914">
    <property type="protein sequence ID" value="UUI03321.1"/>
    <property type="molecule type" value="Genomic_DNA"/>
</dbReference>
<dbReference type="Gene3D" id="3.40.50.1360">
    <property type="match status" value="1"/>
</dbReference>
<dbReference type="PANTHER" id="PTHR30363">
    <property type="entry name" value="HTH-TYPE TRANSCRIPTIONAL REGULATOR SRLR-RELATED"/>
    <property type="match status" value="1"/>
</dbReference>
<evidence type="ECO:0000256" key="2">
    <source>
        <dbReference type="ARBA" id="ARBA00023125"/>
    </source>
</evidence>
<feature type="domain" description="HTH deoR-type" evidence="4">
    <location>
        <begin position="3"/>
        <end position="58"/>
    </location>
</feature>
<dbReference type="InterPro" id="IPR018356">
    <property type="entry name" value="Tscrpt_reg_HTH_DeoR_CS"/>
</dbReference>
<evidence type="ECO:0000256" key="1">
    <source>
        <dbReference type="ARBA" id="ARBA00023015"/>
    </source>
</evidence>
<dbReference type="PANTHER" id="PTHR30363:SF44">
    <property type="entry name" value="AGA OPERON TRANSCRIPTIONAL REPRESSOR-RELATED"/>
    <property type="match status" value="1"/>
</dbReference>
<dbReference type="Proteomes" id="UP001059773">
    <property type="component" value="Chromosome"/>
</dbReference>
<dbReference type="GO" id="GO:0003677">
    <property type="term" value="F:DNA binding"/>
    <property type="evidence" value="ECO:0007669"/>
    <property type="project" value="UniProtKB-KW"/>
</dbReference>
<dbReference type="Pfam" id="PF08220">
    <property type="entry name" value="HTH_DeoR"/>
    <property type="match status" value="1"/>
</dbReference>
<dbReference type="InterPro" id="IPR014036">
    <property type="entry name" value="DeoR-like_C"/>
</dbReference>
<dbReference type="SMART" id="SM01134">
    <property type="entry name" value="DeoRC"/>
    <property type="match status" value="1"/>
</dbReference>
<organism evidence="5 6">
    <name type="scientific">Oceanobacillus jeddahense</name>
    <dbReference type="NCBI Taxonomy" id="1462527"/>
    <lineage>
        <taxon>Bacteria</taxon>
        <taxon>Bacillati</taxon>
        <taxon>Bacillota</taxon>
        <taxon>Bacilli</taxon>
        <taxon>Bacillales</taxon>
        <taxon>Bacillaceae</taxon>
        <taxon>Oceanobacillus</taxon>
    </lineage>
</organism>
<dbReference type="Pfam" id="PF00455">
    <property type="entry name" value="DeoRC"/>
    <property type="match status" value="1"/>
</dbReference>
<dbReference type="InterPro" id="IPR037171">
    <property type="entry name" value="NagB/RpiA_transferase-like"/>
</dbReference>
<dbReference type="PROSITE" id="PS51000">
    <property type="entry name" value="HTH_DEOR_2"/>
    <property type="match status" value="1"/>
</dbReference>
<dbReference type="Gene3D" id="1.10.10.10">
    <property type="entry name" value="Winged helix-like DNA-binding domain superfamily/Winged helix DNA-binding domain"/>
    <property type="match status" value="1"/>
</dbReference>
<keyword evidence="6" id="KW-1185">Reference proteome</keyword>
<accession>A0ABY5JSQ3</accession>
<gene>
    <name evidence="5" type="ORF">NP439_00960</name>
</gene>
<dbReference type="InterPro" id="IPR001034">
    <property type="entry name" value="DeoR_HTH"/>
</dbReference>
<dbReference type="SMART" id="SM00420">
    <property type="entry name" value="HTH_DEOR"/>
    <property type="match status" value="1"/>
</dbReference>
<dbReference type="SUPFAM" id="SSF46785">
    <property type="entry name" value="Winged helix' DNA-binding domain"/>
    <property type="match status" value="1"/>
</dbReference>